<dbReference type="PROSITE" id="PS51257">
    <property type="entry name" value="PROKAR_LIPOPROTEIN"/>
    <property type="match status" value="1"/>
</dbReference>
<evidence type="ECO:0000256" key="1">
    <source>
        <dbReference type="ARBA" id="ARBA00004459"/>
    </source>
</evidence>
<name>A0A1A8Y3T2_9RHOO</name>
<feature type="chain" id="PRO_5008381976" evidence="6">
    <location>
        <begin position="23"/>
        <end position="150"/>
    </location>
</feature>
<dbReference type="PANTHER" id="PTHR35603:SF1">
    <property type="entry name" value="OUTER MEMBRANE LIPOPROTEIN SLYB"/>
    <property type="match status" value="1"/>
</dbReference>
<gene>
    <name evidence="8" type="ORF">PROAA_850007</name>
</gene>
<keyword evidence="5 8" id="KW-0449">Lipoprotein</keyword>
<feature type="domain" description="Glycine zipper 2TM" evidence="7">
    <location>
        <begin position="59"/>
        <end position="100"/>
    </location>
</feature>
<accession>A0A1A8Y3T2</accession>
<organism evidence="8 9">
    <name type="scientific">Candidatus Propionivibrio aalborgensis</name>
    <dbReference type="NCBI Taxonomy" id="1860101"/>
    <lineage>
        <taxon>Bacteria</taxon>
        <taxon>Pseudomonadati</taxon>
        <taxon>Pseudomonadota</taxon>
        <taxon>Betaproteobacteria</taxon>
        <taxon>Rhodocyclales</taxon>
        <taxon>Rhodocyclaceae</taxon>
        <taxon>Propionivibrio</taxon>
    </lineage>
</organism>
<dbReference type="GO" id="GO:0009279">
    <property type="term" value="C:cell outer membrane"/>
    <property type="evidence" value="ECO:0007669"/>
    <property type="project" value="UniProtKB-SubCell"/>
</dbReference>
<evidence type="ECO:0000313" key="9">
    <source>
        <dbReference type="Proteomes" id="UP000199600"/>
    </source>
</evidence>
<comment type="subcellular location">
    <subcellularLocation>
        <location evidence="1">Cell outer membrane</location>
        <topology evidence="1">Lipid-anchor</topology>
    </subcellularLocation>
</comment>
<evidence type="ECO:0000256" key="6">
    <source>
        <dbReference type="SAM" id="SignalP"/>
    </source>
</evidence>
<evidence type="ECO:0000259" key="7">
    <source>
        <dbReference type="Pfam" id="PF05433"/>
    </source>
</evidence>
<reference evidence="8 9" key="1">
    <citation type="submission" date="2016-06" db="EMBL/GenBank/DDBJ databases">
        <authorList>
            <person name="Kjaerup R.B."/>
            <person name="Dalgaard T.S."/>
            <person name="Juul-Madsen H.R."/>
        </authorList>
    </citation>
    <scope>NUCLEOTIDE SEQUENCE [LARGE SCALE GENOMIC DNA]</scope>
    <source>
        <strain evidence="8">2</strain>
    </source>
</reference>
<dbReference type="Pfam" id="PF05433">
    <property type="entry name" value="Rick_17kDa_Anti"/>
    <property type="match status" value="1"/>
</dbReference>
<keyword evidence="2 6" id="KW-0732">Signal</keyword>
<protein>
    <submittedName>
        <fullName evidence="8">Outer membrane lipoprotein</fullName>
    </submittedName>
</protein>
<evidence type="ECO:0000313" key="8">
    <source>
        <dbReference type="EMBL" id="SBT11033.1"/>
    </source>
</evidence>
<sequence length="150" mass="15156">MDKLKVLAVLLVSLVLAGCASSKSGDVYSRDQTRREMIVRTGVVESVREVTMEGTQSGAGTLAGAAVGGVAGSTVGGGKGQIVGAIIGAVLGGMAGTAIEENATKKNALEITVSLDNGTLIAVVQEMGEFFHPGERVRVLSGSGSTRVTH</sequence>
<keyword evidence="9" id="KW-1185">Reference proteome</keyword>
<dbReference type="EMBL" id="FLQY01000390">
    <property type="protein sequence ID" value="SBT11033.1"/>
    <property type="molecule type" value="Genomic_DNA"/>
</dbReference>
<dbReference type="InterPro" id="IPR051407">
    <property type="entry name" value="Bact_OM_lipoprot/Surf_antigen"/>
</dbReference>
<evidence type="ECO:0000256" key="2">
    <source>
        <dbReference type="ARBA" id="ARBA00022729"/>
    </source>
</evidence>
<feature type="signal peptide" evidence="6">
    <location>
        <begin position="1"/>
        <end position="22"/>
    </location>
</feature>
<proteinExistence type="predicted"/>
<evidence type="ECO:0000256" key="4">
    <source>
        <dbReference type="ARBA" id="ARBA00023139"/>
    </source>
</evidence>
<keyword evidence="3" id="KW-0472">Membrane</keyword>
<evidence type="ECO:0000256" key="5">
    <source>
        <dbReference type="ARBA" id="ARBA00023288"/>
    </source>
</evidence>
<dbReference type="AlphaFoldDB" id="A0A1A8Y3T2"/>
<dbReference type="PANTHER" id="PTHR35603">
    <property type="match status" value="1"/>
</dbReference>
<dbReference type="Proteomes" id="UP000199600">
    <property type="component" value="Unassembled WGS sequence"/>
</dbReference>
<dbReference type="RefSeq" id="WP_186412581.1">
    <property type="nucleotide sequence ID" value="NZ_FLQY01000390.1"/>
</dbReference>
<keyword evidence="4" id="KW-0564">Palmitate</keyword>
<evidence type="ECO:0000256" key="3">
    <source>
        <dbReference type="ARBA" id="ARBA00023136"/>
    </source>
</evidence>
<dbReference type="InterPro" id="IPR008816">
    <property type="entry name" value="Gly_zipper_2TM_dom"/>
</dbReference>